<keyword evidence="7" id="KW-0067">ATP-binding</keyword>
<evidence type="ECO:0000256" key="1">
    <source>
        <dbReference type="ARBA" id="ARBA00000085"/>
    </source>
</evidence>
<gene>
    <name evidence="11" type="ORF">EG19_10535</name>
</gene>
<dbReference type="SUPFAM" id="SSF47384">
    <property type="entry name" value="Homodimeric domain of signal transducing histidine kinase"/>
    <property type="match status" value="1"/>
</dbReference>
<dbReference type="GO" id="GO:0000155">
    <property type="term" value="F:phosphorelay sensor kinase activity"/>
    <property type="evidence" value="ECO:0007669"/>
    <property type="project" value="InterPro"/>
</dbReference>
<keyword evidence="5" id="KW-0547">Nucleotide-binding</keyword>
<dbReference type="InterPro" id="IPR036097">
    <property type="entry name" value="HisK_dim/P_sf"/>
</dbReference>
<proteinExistence type="predicted"/>
<dbReference type="CDD" id="cd00082">
    <property type="entry name" value="HisKA"/>
    <property type="match status" value="1"/>
</dbReference>
<evidence type="ECO:0000313" key="11">
    <source>
        <dbReference type="EMBL" id="KDA54592.1"/>
    </source>
</evidence>
<keyword evidence="3" id="KW-0597">Phosphoprotein</keyword>
<dbReference type="InterPro" id="IPR003594">
    <property type="entry name" value="HATPase_dom"/>
</dbReference>
<evidence type="ECO:0000256" key="4">
    <source>
        <dbReference type="ARBA" id="ARBA00022679"/>
    </source>
</evidence>
<keyword evidence="4" id="KW-0808">Transferase</keyword>
<comment type="catalytic activity">
    <reaction evidence="1">
        <text>ATP + protein L-histidine = ADP + protein N-phospho-L-histidine.</text>
        <dbReference type="EC" id="2.7.13.3"/>
    </reaction>
</comment>
<dbReference type="GO" id="GO:0005524">
    <property type="term" value="F:ATP binding"/>
    <property type="evidence" value="ECO:0007669"/>
    <property type="project" value="UniProtKB-KW"/>
</dbReference>
<dbReference type="Gene3D" id="3.30.450.290">
    <property type="match status" value="1"/>
</dbReference>
<dbReference type="PROSITE" id="PS50109">
    <property type="entry name" value="HIS_KIN"/>
    <property type="match status" value="1"/>
</dbReference>
<keyword evidence="12" id="KW-1185">Reference proteome</keyword>
<keyword evidence="9" id="KW-0812">Transmembrane</keyword>
<organism evidence="11 12">
    <name type="scientific">Thermoanaerobaculum aquaticum</name>
    <dbReference type="NCBI Taxonomy" id="1312852"/>
    <lineage>
        <taxon>Bacteria</taxon>
        <taxon>Pseudomonadati</taxon>
        <taxon>Acidobacteriota</taxon>
        <taxon>Thermoanaerobaculia</taxon>
        <taxon>Thermoanaerobaculales</taxon>
        <taxon>Thermoanaerobaculaceae</taxon>
        <taxon>Thermoanaerobaculum</taxon>
    </lineage>
</organism>
<dbReference type="SUPFAM" id="SSF55874">
    <property type="entry name" value="ATPase domain of HSP90 chaperone/DNA topoisomerase II/histidine kinase"/>
    <property type="match status" value="1"/>
</dbReference>
<dbReference type="InterPro" id="IPR005467">
    <property type="entry name" value="His_kinase_dom"/>
</dbReference>
<name>A0A062XPR9_9BACT</name>
<evidence type="ECO:0000259" key="10">
    <source>
        <dbReference type="PROSITE" id="PS50109"/>
    </source>
</evidence>
<dbReference type="SMART" id="SM00388">
    <property type="entry name" value="HisKA"/>
    <property type="match status" value="1"/>
</dbReference>
<dbReference type="STRING" id="1312852.EG19_10535"/>
<reference evidence="11 12" key="1">
    <citation type="submission" date="2014-04" db="EMBL/GenBank/DDBJ databases">
        <title>The Genome Sequence of Thermoanaerobaculum aquaticum MP-01, The First Cultivated Group 23 Acidobacterium.</title>
        <authorList>
            <person name="Stamps B.W."/>
            <person name="Losey N.A."/>
            <person name="Lawson P.A."/>
            <person name="Stevenson B.S."/>
        </authorList>
    </citation>
    <scope>NUCLEOTIDE SEQUENCE [LARGE SCALE GENOMIC DNA]</scope>
    <source>
        <strain evidence="11 12">MP-01</strain>
    </source>
</reference>
<keyword evidence="8" id="KW-0902">Two-component regulatory system</keyword>
<evidence type="ECO:0000256" key="9">
    <source>
        <dbReference type="SAM" id="Phobius"/>
    </source>
</evidence>
<dbReference type="Gene3D" id="3.30.565.10">
    <property type="entry name" value="Histidine kinase-like ATPase, C-terminal domain"/>
    <property type="match status" value="1"/>
</dbReference>
<dbReference type="PANTHER" id="PTHR43065:SF10">
    <property type="entry name" value="PEROXIDE STRESS-ACTIVATED HISTIDINE KINASE MAK3"/>
    <property type="match status" value="1"/>
</dbReference>
<dbReference type="PRINTS" id="PR00344">
    <property type="entry name" value="BCTRLSENSOR"/>
</dbReference>
<evidence type="ECO:0000256" key="6">
    <source>
        <dbReference type="ARBA" id="ARBA00022777"/>
    </source>
</evidence>
<evidence type="ECO:0000256" key="3">
    <source>
        <dbReference type="ARBA" id="ARBA00022553"/>
    </source>
</evidence>
<evidence type="ECO:0000256" key="7">
    <source>
        <dbReference type="ARBA" id="ARBA00022840"/>
    </source>
</evidence>
<feature type="domain" description="Histidine kinase" evidence="10">
    <location>
        <begin position="289"/>
        <end position="499"/>
    </location>
</feature>
<dbReference type="Gene3D" id="1.10.287.130">
    <property type="match status" value="1"/>
</dbReference>
<dbReference type="EMBL" id="JMFG01000006">
    <property type="protein sequence ID" value="KDA54592.1"/>
    <property type="molecule type" value="Genomic_DNA"/>
</dbReference>
<dbReference type="SMART" id="SM00387">
    <property type="entry name" value="HATPase_c"/>
    <property type="match status" value="1"/>
</dbReference>
<sequence>MQEQGEAKKPDGNHRIAEKLASLVRDWRIRTLLPVILIHLVAFTALFGYIYRHAIHGVVNDYQQIATSLLNEVEAYFADSMKLHGSQEVRQIFTRQRHYRTISLALLDSSGRVTVATDPASLPQAELASLVAKSLKEKTAWSGPQGEELWVTGVRRLENLPECRRCHNQEGETLGFVVMRQDISVPLRAAQGWVRSGFAVIATVWLGLLIVMSWLKALVIARPLEQIQESLQAATPGGKVSKYDLEAMAAELQATILQLLRKEQEHENALASSMARAEQLACLGEMAAGLTHEIKNPLAAVMAALETLVQDAKRGEAPQPEILAQMLRELQRAHGTLDRLLTLARPAKPQRVKVDLAKLLREMATLFEPRARRRNITFEVRIPRALPTLEADPDLLSQLFINLVTNAFQATPPNGAITVSATPFPQNDGIAVMVSDNGCGIPKENLPRVFEPFFTTKEGGTGLGLAIAQQIASQHGGTIRIDSQPGQGTQVLVLLPVQVQRTTEEP</sequence>
<dbReference type="Pfam" id="PF00512">
    <property type="entry name" value="HisKA"/>
    <property type="match status" value="1"/>
</dbReference>
<dbReference type="InterPro" id="IPR004358">
    <property type="entry name" value="Sig_transdc_His_kin-like_C"/>
</dbReference>
<evidence type="ECO:0000256" key="5">
    <source>
        <dbReference type="ARBA" id="ARBA00022741"/>
    </source>
</evidence>
<dbReference type="EC" id="2.7.13.3" evidence="2"/>
<dbReference type="InterPro" id="IPR003661">
    <property type="entry name" value="HisK_dim/P_dom"/>
</dbReference>
<evidence type="ECO:0000256" key="8">
    <source>
        <dbReference type="ARBA" id="ARBA00023012"/>
    </source>
</evidence>
<accession>A0A062XPR9</accession>
<dbReference type="AlphaFoldDB" id="A0A062XPR9"/>
<dbReference type="Proteomes" id="UP000027284">
    <property type="component" value="Unassembled WGS sequence"/>
</dbReference>
<evidence type="ECO:0000256" key="2">
    <source>
        <dbReference type="ARBA" id="ARBA00012438"/>
    </source>
</evidence>
<dbReference type="PANTHER" id="PTHR43065">
    <property type="entry name" value="SENSOR HISTIDINE KINASE"/>
    <property type="match status" value="1"/>
</dbReference>
<keyword evidence="6" id="KW-0418">Kinase</keyword>
<feature type="transmembrane region" description="Helical" evidence="9">
    <location>
        <begin position="32"/>
        <end position="51"/>
    </location>
</feature>
<dbReference type="FunFam" id="3.30.565.10:FF:000006">
    <property type="entry name" value="Sensor histidine kinase WalK"/>
    <property type="match status" value="1"/>
</dbReference>
<feature type="transmembrane region" description="Helical" evidence="9">
    <location>
        <begin position="197"/>
        <end position="215"/>
    </location>
</feature>
<keyword evidence="9" id="KW-0472">Membrane</keyword>
<dbReference type="CDD" id="cd00075">
    <property type="entry name" value="HATPase"/>
    <property type="match status" value="1"/>
</dbReference>
<comment type="caution">
    <text evidence="11">The sequence shown here is derived from an EMBL/GenBank/DDBJ whole genome shotgun (WGS) entry which is preliminary data.</text>
</comment>
<keyword evidence="9" id="KW-1133">Transmembrane helix</keyword>
<dbReference type="Pfam" id="PF02518">
    <property type="entry name" value="HATPase_c"/>
    <property type="match status" value="1"/>
</dbReference>
<dbReference type="InterPro" id="IPR036890">
    <property type="entry name" value="HATPase_C_sf"/>
</dbReference>
<evidence type="ECO:0000313" key="12">
    <source>
        <dbReference type="Proteomes" id="UP000027284"/>
    </source>
</evidence>
<protein>
    <recommendedName>
        <fullName evidence="2">histidine kinase</fullName>
        <ecNumber evidence="2">2.7.13.3</ecNumber>
    </recommendedName>
</protein>